<organism evidence="1 2">
    <name type="scientific">Periplaneta americana</name>
    <name type="common">American cockroach</name>
    <name type="synonym">Blatta americana</name>
    <dbReference type="NCBI Taxonomy" id="6978"/>
    <lineage>
        <taxon>Eukaryota</taxon>
        <taxon>Metazoa</taxon>
        <taxon>Ecdysozoa</taxon>
        <taxon>Arthropoda</taxon>
        <taxon>Hexapoda</taxon>
        <taxon>Insecta</taxon>
        <taxon>Pterygota</taxon>
        <taxon>Neoptera</taxon>
        <taxon>Polyneoptera</taxon>
        <taxon>Dictyoptera</taxon>
        <taxon>Blattodea</taxon>
        <taxon>Blattoidea</taxon>
        <taxon>Blattidae</taxon>
        <taxon>Blattinae</taxon>
        <taxon>Periplaneta</taxon>
    </lineage>
</organism>
<comment type="caution">
    <text evidence="1">The sequence shown here is derived from an EMBL/GenBank/DDBJ whole genome shotgun (WGS) entry which is preliminary data.</text>
</comment>
<dbReference type="Proteomes" id="UP001148838">
    <property type="component" value="Unassembled WGS sequence"/>
</dbReference>
<evidence type="ECO:0000313" key="2">
    <source>
        <dbReference type="Proteomes" id="UP001148838"/>
    </source>
</evidence>
<evidence type="ECO:0008006" key="3">
    <source>
        <dbReference type="Google" id="ProtNLM"/>
    </source>
</evidence>
<dbReference type="EMBL" id="JAJSOF020000017">
    <property type="protein sequence ID" value="KAJ4440128.1"/>
    <property type="molecule type" value="Genomic_DNA"/>
</dbReference>
<evidence type="ECO:0000313" key="1">
    <source>
        <dbReference type="EMBL" id="KAJ4440128.1"/>
    </source>
</evidence>
<reference evidence="1 2" key="1">
    <citation type="journal article" date="2022" name="Allergy">
        <title>Genome assembly and annotation of Periplaneta americana reveal a comprehensive cockroach allergen profile.</title>
        <authorList>
            <person name="Wang L."/>
            <person name="Xiong Q."/>
            <person name="Saelim N."/>
            <person name="Wang L."/>
            <person name="Nong W."/>
            <person name="Wan A.T."/>
            <person name="Shi M."/>
            <person name="Liu X."/>
            <person name="Cao Q."/>
            <person name="Hui J.H.L."/>
            <person name="Sookrung N."/>
            <person name="Leung T.F."/>
            <person name="Tungtrongchitr A."/>
            <person name="Tsui S.K.W."/>
        </authorList>
    </citation>
    <scope>NUCLEOTIDE SEQUENCE [LARGE SCALE GENOMIC DNA]</scope>
    <source>
        <strain evidence="1">PWHHKU_190912</strain>
    </source>
</reference>
<proteinExistence type="predicted"/>
<keyword evidence="2" id="KW-1185">Reference proteome</keyword>
<protein>
    <recommendedName>
        <fullName evidence="3">Per a allergen</fullName>
    </recommendedName>
</protein>
<name>A0ABQ8T0X4_PERAM</name>
<gene>
    <name evidence="1" type="ORF">ANN_08266</name>
</gene>
<accession>A0ABQ8T0X4</accession>
<sequence>MAGLREGGNEHSGSLKAICNRTSQGNEMKLGGHVARLHQTKWAHAVTIWDPYVGKRGQEDHGSDGLTCFIKEAGKQWSRTAKNRVLWKELGMVIRSHNTRLILSPTHSDVASQRTPAD</sequence>